<dbReference type="SUPFAM" id="SSF141571">
    <property type="entry name" value="Pentapeptide repeat-like"/>
    <property type="match status" value="1"/>
</dbReference>
<protein>
    <submittedName>
        <fullName evidence="2">Pentapeptide repeat-containing protein</fullName>
    </submittedName>
</protein>
<reference evidence="2 3" key="1">
    <citation type="submission" date="2020-04" db="EMBL/GenBank/DDBJ databases">
        <title>Sequencing and Assembly of C. fimi.</title>
        <authorList>
            <person name="Ramsey A.R."/>
        </authorList>
    </citation>
    <scope>NUCLEOTIDE SEQUENCE [LARGE SCALE GENOMIC DNA]</scope>
    <source>
        <strain evidence="2 3">SB</strain>
    </source>
</reference>
<dbReference type="InterPro" id="IPR001646">
    <property type="entry name" value="5peptide_repeat"/>
</dbReference>
<dbReference type="AlphaFoldDB" id="A0A7Y0M147"/>
<comment type="caution">
    <text evidence="2">The sequence shown here is derived from an EMBL/GenBank/DDBJ whole genome shotgun (WGS) entry which is preliminary data.</text>
</comment>
<dbReference type="Proteomes" id="UP000562124">
    <property type="component" value="Unassembled WGS sequence"/>
</dbReference>
<sequence length="287" mass="30910">MQDERAAGGAHPIDQATLRADCARCFGLCCVALPFTASVDFAFDKEAGVPCRHLRTDSRCGIHDQLREHGFPGCTAYDCFGAGQKVAQVTFGGRDWRGSPETARQMFDAFGVVRQLHELLFYLAQALELDEARTVHDELRTAFDRVDELTRQDADTVVAADVGATRARVAPRLGRVSDLARAAGGAPGRDLRGADLMGADLEGADLRCANLRGAYLIGARLRGADLRRADLIATDLRGADLRGADLTGTLFLTQPQLGAAQGDASTRIPPALDRPAHWTTEGRGPRR</sequence>
<evidence type="ECO:0000313" key="3">
    <source>
        <dbReference type="Proteomes" id="UP000562124"/>
    </source>
</evidence>
<keyword evidence="3" id="KW-1185">Reference proteome</keyword>
<proteinExistence type="predicted"/>
<feature type="region of interest" description="Disordered" evidence="1">
    <location>
        <begin position="259"/>
        <end position="287"/>
    </location>
</feature>
<dbReference type="Gene3D" id="2.160.20.80">
    <property type="entry name" value="E3 ubiquitin-protein ligase SopA"/>
    <property type="match status" value="1"/>
</dbReference>
<accession>A0A7Y0M147</accession>
<dbReference type="PANTHER" id="PTHR14136">
    <property type="entry name" value="BTB_POZ DOMAIN-CONTAINING PROTEIN KCTD9"/>
    <property type="match status" value="1"/>
</dbReference>
<dbReference type="EMBL" id="JABCJJ010000047">
    <property type="protein sequence ID" value="NMR21639.1"/>
    <property type="molecule type" value="Genomic_DNA"/>
</dbReference>
<dbReference type="Pfam" id="PF00805">
    <property type="entry name" value="Pentapeptide"/>
    <property type="match status" value="1"/>
</dbReference>
<organism evidence="2 3">
    <name type="scientific">Cellulomonas fimi</name>
    <dbReference type="NCBI Taxonomy" id="1708"/>
    <lineage>
        <taxon>Bacteria</taxon>
        <taxon>Bacillati</taxon>
        <taxon>Actinomycetota</taxon>
        <taxon>Actinomycetes</taxon>
        <taxon>Micrococcales</taxon>
        <taxon>Cellulomonadaceae</taxon>
        <taxon>Cellulomonas</taxon>
    </lineage>
</organism>
<gene>
    <name evidence="2" type="ORF">HIR71_15675</name>
</gene>
<name>A0A7Y0M147_CELFI</name>
<evidence type="ECO:0000256" key="1">
    <source>
        <dbReference type="SAM" id="MobiDB-lite"/>
    </source>
</evidence>
<dbReference type="InterPro" id="IPR051082">
    <property type="entry name" value="Pentapeptide-BTB/POZ_domain"/>
</dbReference>
<evidence type="ECO:0000313" key="2">
    <source>
        <dbReference type="EMBL" id="NMR21639.1"/>
    </source>
</evidence>
<dbReference type="RefSeq" id="WP_169326008.1">
    <property type="nucleotide sequence ID" value="NZ_JABCJJ010000047.1"/>
</dbReference>
<dbReference type="PANTHER" id="PTHR14136:SF17">
    <property type="entry name" value="BTB_POZ DOMAIN-CONTAINING PROTEIN KCTD9"/>
    <property type="match status" value="1"/>
</dbReference>